<comment type="caution">
    <text evidence="1">The sequence shown here is derived from an EMBL/GenBank/DDBJ whole genome shotgun (WGS) entry which is preliminary data.</text>
</comment>
<evidence type="ECO:0000313" key="2">
    <source>
        <dbReference type="Proteomes" id="UP000277579"/>
    </source>
</evidence>
<gene>
    <name evidence="1" type="ORF">CLV94_3105</name>
</gene>
<proteinExistence type="predicted"/>
<keyword evidence="2" id="KW-1185">Reference proteome</keyword>
<dbReference type="AlphaFoldDB" id="A0A495LZN4"/>
<dbReference type="Proteomes" id="UP000277579">
    <property type="component" value="Unassembled WGS sequence"/>
</dbReference>
<organism evidence="1 2">
    <name type="scientific">Flavobacterium endophyticum</name>
    <dbReference type="NCBI Taxonomy" id="1540163"/>
    <lineage>
        <taxon>Bacteria</taxon>
        <taxon>Pseudomonadati</taxon>
        <taxon>Bacteroidota</taxon>
        <taxon>Flavobacteriia</taxon>
        <taxon>Flavobacteriales</taxon>
        <taxon>Flavobacteriaceae</taxon>
        <taxon>Flavobacterium</taxon>
    </lineage>
</organism>
<name>A0A495LZN4_9FLAO</name>
<dbReference type="EMBL" id="RBLC01000005">
    <property type="protein sequence ID" value="RKS19154.1"/>
    <property type="molecule type" value="Genomic_DNA"/>
</dbReference>
<accession>A0A495LZN4</accession>
<sequence length="38" mass="4501">MTTKIIILMIWSVNVSLIIRQRIEIYEVKYASVLSKTF</sequence>
<reference evidence="1 2" key="1">
    <citation type="submission" date="2018-10" db="EMBL/GenBank/DDBJ databases">
        <title>Genomic Encyclopedia of Archaeal and Bacterial Type Strains, Phase II (KMG-II): from individual species to whole genera.</title>
        <authorList>
            <person name="Goeker M."/>
        </authorList>
    </citation>
    <scope>NUCLEOTIDE SEQUENCE [LARGE SCALE GENOMIC DNA]</scope>
    <source>
        <strain evidence="1 2">DSM 29537</strain>
    </source>
</reference>
<evidence type="ECO:0000313" key="1">
    <source>
        <dbReference type="EMBL" id="RKS19154.1"/>
    </source>
</evidence>
<protein>
    <submittedName>
        <fullName evidence="1">Uncharacterized protein</fullName>
    </submittedName>
</protein>